<dbReference type="EMBL" id="FO818640">
    <property type="protein sequence ID" value="CDM95068.1"/>
    <property type="molecule type" value="Genomic_DNA"/>
</dbReference>
<feature type="transmembrane region" description="Helical" evidence="1">
    <location>
        <begin position="246"/>
        <end position="263"/>
    </location>
</feature>
<evidence type="ECO:0000256" key="1">
    <source>
        <dbReference type="SAM" id="Phobius"/>
    </source>
</evidence>
<protein>
    <submittedName>
        <fullName evidence="3">Lipopolysaccharide biosynthesis acyltransferase (Acyltransferase 3)</fullName>
    </submittedName>
</protein>
<accession>A0A9P1KF54</accession>
<dbReference type="InterPro" id="IPR002656">
    <property type="entry name" value="Acyl_transf_3_dom"/>
</dbReference>
<keyword evidence="1" id="KW-1133">Transmembrane helix</keyword>
<dbReference type="RefSeq" id="WP_006669147.1">
    <property type="nucleotide sequence ID" value="NZ_FO818640.1"/>
</dbReference>
<evidence type="ECO:0000259" key="2">
    <source>
        <dbReference type="Pfam" id="PF01757"/>
    </source>
</evidence>
<feature type="transmembrane region" description="Helical" evidence="1">
    <location>
        <begin position="154"/>
        <end position="174"/>
    </location>
</feature>
<dbReference type="PANTHER" id="PTHR23028:SF53">
    <property type="entry name" value="ACYL_TRANSF_3 DOMAIN-CONTAINING PROTEIN"/>
    <property type="match status" value="1"/>
</dbReference>
<keyword evidence="3" id="KW-0012">Acyltransferase</keyword>
<gene>
    <name evidence="3" type="primary">exoZ</name>
    <name evidence="3" type="ORF">ARTHRO_30334</name>
</gene>
<feature type="transmembrane region" description="Helical" evidence="1">
    <location>
        <begin position="269"/>
        <end position="287"/>
    </location>
</feature>
<keyword evidence="1" id="KW-0812">Transmembrane</keyword>
<keyword evidence="3" id="KW-0808">Transferase</keyword>
<dbReference type="PANTHER" id="PTHR23028">
    <property type="entry name" value="ACETYLTRANSFERASE"/>
    <property type="match status" value="1"/>
</dbReference>
<reference evidence="3 4" key="1">
    <citation type="submission" date="2014-02" db="EMBL/GenBank/DDBJ databases">
        <authorList>
            <person name="Genoscope - CEA"/>
        </authorList>
    </citation>
    <scope>NUCLEOTIDE SEQUENCE [LARGE SCALE GENOMIC DNA]</scope>
    <source>
        <strain evidence="3 4">PCC 8005</strain>
    </source>
</reference>
<dbReference type="InterPro" id="IPR050879">
    <property type="entry name" value="Acyltransferase_3"/>
</dbReference>
<feature type="transmembrane region" description="Helical" evidence="1">
    <location>
        <begin position="336"/>
        <end position="354"/>
    </location>
</feature>
<feature type="transmembrane region" description="Helical" evidence="1">
    <location>
        <begin position="47"/>
        <end position="66"/>
    </location>
</feature>
<organism evidence="3 4">
    <name type="scientific">Limnospira indica PCC 8005</name>
    <dbReference type="NCBI Taxonomy" id="376219"/>
    <lineage>
        <taxon>Bacteria</taxon>
        <taxon>Bacillati</taxon>
        <taxon>Cyanobacteriota</taxon>
        <taxon>Cyanophyceae</taxon>
        <taxon>Oscillatoriophycideae</taxon>
        <taxon>Oscillatoriales</taxon>
        <taxon>Sirenicapillariaceae</taxon>
        <taxon>Limnospira</taxon>
    </lineage>
</organism>
<feature type="transmembrane region" description="Helical" evidence="1">
    <location>
        <begin position="217"/>
        <end position="239"/>
    </location>
</feature>
<feature type="domain" description="Acyltransferase 3" evidence="2">
    <location>
        <begin position="9"/>
        <end position="354"/>
    </location>
</feature>
<name>A0A9P1KF54_9CYAN</name>
<evidence type="ECO:0000313" key="3">
    <source>
        <dbReference type="EMBL" id="CDM95068.1"/>
    </source>
</evidence>
<keyword evidence="4" id="KW-1185">Reference proteome</keyword>
<feature type="transmembrane region" description="Helical" evidence="1">
    <location>
        <begin position="78"/>
        <end position="98"/>
    </location>
</feature>
<sequence length="373" mass="43650">MNQSKRFLELDGIRGLAALAIVLFHYAGSYQWSPHNLYYYFSYLEEFVQLFFIISGFVILISFQRINNSIDFIMGRVFRLYPAYWFSVITTIVIAYISQRPLRSDNLYDILINFSMFQEMVGSRNINIVYWTMTLELAFYTIILILYQSRLLKYIDIICGIWLILIVFDIFRAYQSPELSLTIIGNLPSNQALVYPDIVGLFKWDNLSEFISFIRNYIKFNFILLRGRAPLFIAGLILYQCQVNSVTIYRVFLIVACVLARALDYSPGTPKYAFIFFAIFVVILYLAHREKLRFVSTRILVFLGGISYSLYLTHIQSSWLFNWSLQSLDIPPELSVIVRTIFAILVAYIVTIAIEKPALRFFRNQFKRNKSTS</sequence>
<dbReference type="GO" id="GO:0016020">
    <property type="term" value="C:membrane"/>
    <property type="evidence" value="ECO:0007669"/>
    <property type="project" value="TreeGrafter"/>
</dbReference>
<feature type="transmembrane region" description="Helical" evidence="1">
    <location>
        <begin position="7"/>
        <end position="27"/>
    </location>
</feature>
<dbReference type="GO" id="GO:0000271">
    <property type="term" value="P:polysaccharide biosynthetic process"/>
    <property type="evidence" value="ECO:0007669"/>
    <property type="project" value="TreeGrafter"/>
</dbReference>
<keyword evidence="1" id="KW-0472">Membrane</keyword>
<dbReference type="Pfam" id="PF01757">
    <property type="entry name" value="Acyl_transf_3"/>
    <property type="match status" value="1"/>
</dbReference>
<dbReference type="Proteomes" id="UP000032946">
    <property type="component" value="Chromosome"/>
</dbReference>
<dbReference type="GO" id="GO:0016747">
    <property type="term" value="F:acyltransferase activity, transferring groups other than amino-acyl groups"/>
    <property type="evidence" value="ECO:0007669"/>
    <property type="project" value="InterPro"/>
</dbReference>
<evidence type="ECO:0000313" key="4">
    <source>
        <dbReference type="Proteomes" id="UP000032946"/>
    </source>
</evidence>
<feature type="transmembrane region" description="Helical" evidence="1">
    <location>
        <begin position="299"/>
        <end position="316"/>
    </location>
</feature>
<dbReference type="AlphaFoldDB" id="A0A9P1KF54"/>
<feature type="transmembrane region" description="Helical" evidence="1">
    <location>
        <begin position="128"/>
        <end position="147"/>
    </location>
</feature>
<proteinExistence type="predicted"/>